<dbReference type="GO" id="GO:0005930">
    <property type="term" value="C:axoneme"/>
    <property type="evidence" value="ECO:0007669"/>
    <property type="project" value="UniProtKB-SubCell"/>
</dbReference>
<comment type="subcellular location">
    <subcellularLocation>
        <location evidence="1">Cytoplasm</location>
        <location evidence="1">Cytoskeleton</location>
        <location evidence="1">Cilium axoneme</location>
    </subcellularLocation>
</comment>
<dbReference type="KEGG" id="tva:4741856"/>
<dbReference type="eggNOG" id="KOG3595">
    <property type="taxonomic scope" value="Eukaryota"/>
</dbReference>
<evidence type="ECO:0000256" key="3">
    <source>
        <dbReference type="ARBA" id="ARBA00022701"/>
    </source>
</evidence>
<dbReference type="Pfam" id="PF08393">
    <property type="entry name" value="DHC_N2"/>
    <property type="match status" value="1"/>
</dbReference>
<name>A2GF45_TRIV3</name>
<keyword evidence="4" id="KW-0547">Nucleotide-binding</keyword>
<dbReference type="STRING" id="5722.A2GF45"/>
<dbReference type="InterPro" id="IPR013602">
    <property type="entry name" value="Dynein_heavy_linker"/>
</dbReference>
<reference evidence="14" key="1">
    <citation type="submission" date="2006-10" db="EMBL/GenBank/DDBJ databases">
        <authorList>
            <person name="Amadeo P."/>
            <person name="Zhao Q."/>
            <person name="Wortman J."/>
            <person name="Fraser-Liggett C."/>
            <person name="Carlton J."/>
        </authorList>
    </citation>
    <scope>NUCLEOTIDE SEQUENCE</scope>
    <source>
        <strain evidence="14">G3</strain>
    </source>
</reference>
<keyword evidence="9" id="KW-0505">Motor protein</keyword>
<dbReference type="InParanoid" id="A2GF45"/>
<evidence type="ECO:0000256" key="9">
    <source>
        <dbReference type="ARBA" id="ARBA00023175"/>
    </source>
</evidence>
<keyword evidence="8" id="KW-0969">Cilium</keyword>
<evidence type="ECO:0000256" key="1">
    <source>
        <dbReference type="ARBA" id="ARBA00004430"/>
    </source>
</evidence>
<accession>A2GF45</accession>
<evidence type="ECO:0000256" key="10">
    <source>
        <dbReference type="ARBA" id="ARBA00023212"/>
    </source>
</evidence>
<evidence type="ECO:0000259" key="13">
    <source>
        <dbReference type="Pfam" id="PF08393"/>
    </source>
</evidence>
<keyword evidence="6" id="KW-0243">Dynein</keyword>
<dbReference type="InterPro" id="IPR042222">
    <property type="entry name" value="Dynein_2_N"/>
</dbReference>
<sequence length="1048" mass="122240">MIDGRLGRATSRLLTNEQNILKEKELAKKLGKIPPEESVKIPQIGEWSLSLSKTATTSTKQLPSPLIKSPKQSKSKTGEQFIGPVYQPRIHVPKSRNAAGQINPIERVSFPAGTTTTDLNDILKSRTINPIKPIPPLNQEENLQEPQFVPSDIFDDSTYEEFPLEELMKNPIGFSRYQDLDGHIYWSKCKVIEYNQEKHLFLIEWTSTGRRKYVSRFNLRFERENQDLFNKRVAAAKRGAALYEASVRYQVRIDTMPRTNLPELSSENIQSIYDKINLPNDFKRGEEIKQRLIKEICEEFKTVNNELEFEHELEFNQLIPNREEFFAVLSQKPKPPKMELIFNNHTEYKENQKRLNEFLLFAYPVFQRAIYQIWAIFDHSSNYRLLTKGFDGLLTLQEYISKQYTNLSSVSSNLKTSIQNTLENAVSTTFGEKLTPKEHAMSDQLATLATRMLHTVLYIIINESMNEFMGSFEKYQTDKNAEPQITVKLAFSEDKLITVDPTLDVSREQILGLTSQLESSAQDMLRIKSSLFEVDTTSVSFQDINELIQNRIEPFTNIIDSLFSQTKRFITDHEFLAPVLGLDPNEYALSFDPSGKKTLDEYRHQLGEFTKVLNSIQEMQEFYNINFFKIMCTDFKQNSIVHCQNLIYNFLSHINKFVLKDLDSLNNDFNEITVELKKIPETPESLAEMKKYMVKIYDTVQNRTDLINTINNRFTFLEEFQFDISNEEIEYWYKIRQMPVKISTLLDETERILSIERIKMIRELKVNQKKLEDEAFDLSEKVMMFAQKYNDLEMTVEAVDQVNEMQKCMEEMQAEQDTYNRHEKLFSFEQGSNKVLVKLQSEFTPLHTLWNLANDWQTTRALWLDTSFTQIKPEPMNQFIIQATKKLNKLKKELADQHFLVDRVLNPLSQQIDEFKKHVPLIMKLRHPGIKTKHWEEISKVVGFNAAPDLELTLQGFLDLHFEQWMEQVTQIANVAAQEYTLETSLDQMDADLQTKKFVTSEFRNSGQFILNEIDDITSTIDDQLVTTQTILASPFIEPVKKRAQERL</sequence>
<keyword evidence="15" id="KW-1185">Reference proteome</keyword>
<keyword evidence="3" id="KW-0493">Microtubule</keyword>
<keyword evidence="5" id="KW-0067">ATP-binding</keyword>
<feature type="non-terminal residue" evidence="14">
    <location>
        <position position="1048"/>
    </location>
</feature>
<dbReference type="GO" id="GO:0030286">
    <property type="term" value="C:dynein complex"/>
    <property type="evidence" value="ECO:0007669"/>
    <property type="project" value="UniProtKB-KW"/>
</dbReference>
<reference evidence="14" key="2">
    <citation type="journal article" date="2007" name="Science">
        <title>Draft genome sequence of the sexually transmitted pathogen Trichomonas vaginalis.</title>
        <authorList>
            <person name="Carlton J.M."/>
            <person name="Hirt R.P."/>
            <person name="Silva J.C."/>
            <person name="Delcher A.L."/>
            <person name="Schatz M."/>
            <person name="Zhao Q."/>
            <person name="Wortman J.R."/>
            <person name="Bidwell S.L."/>
            <person name="Alsmark U.C.M."/>
            <person name="Besteiro S."/>
            <person name="Sicheritz-Ponten T."/>
            <person name="Noel C.J."/>
            <person name="Dacks J.B."/>
            <person name="Foster P.G."/>
            <person name="Simillion C."/>
            <person name="Van de Peer Y."/>
            <person name="Miranda-Saavedra D."/>
            <person name="Barton G.J."/>
            <person name="Westrop G.D."/>
            <person name="Mueller S."/>
            <person name="Dessi D."/>
            <person name="Fiori P.L."/>
            <person name="Ren Q."/>
            <person name="Paulsen I."/>
            <person name="Zhang H."/>
            <person name="Bastida-Corcuera F.D."/>
            <person name="Simoes-Barbosa A."/>
            <person name="Brown M.T."/>
            <person name="Hayes R.D."/>
            <person name="Mukherjee M."/>
            <person name="Okumura C.Y."/>
            <person name="Schneider R."/>
            <person name="Smith A.J."/>
            <person name="Vanacova S."/>
            <person name="Villalvazo M."/>
            <person name="Haas B.J."/>
            <person name="Pertea M."/>
            <person name="Feldblyum T.V."/>
            <person name="Utterback T.R."/>
            <person name="Shu C.L."/>
            <person name="Osoegawa K."/>
            <person name="de Jong P.J."/>
            <person name="Hrdy I."/>
            <person name="Horvathova L."/>
            <person name="Zubacova Z."/>
            <person name="Dolezal P."/>
            <person name="Malik S.B."/>
            <person name="Logsdon J.M. Jr."/>
            <person name="Henze K."/>
            <person name="Gupta A."/>
            <person name="Wang C.C."/>
            <person name="Dunne R.L."/>
            <person name="Upcroft J.A."/>
            <person name="Upcroft P."/>
            <person name="White O."/>
            <person name="Salzberg S.L."/>
            <person name="Tang P."/>
            <person name="Chiu C.-H."/>
            <person name="Lee Y.-S."/>
            <person name="Embley T.M."/>
            <person name="Coombs G.H."/>
            <person name="Mottram J.C."/>
            <person name="Tachezy J."/>
            <person name="Fraser-Liggett C.M."/>
            <person name="Johnson P.J."/>
        </authorList>
    </citation>
    <scope>NUCLEOTIDE SEQUENCE [LARGE SCALE GENOMIC DNA]</scope>
    <source>
        <strain evidence="14">G3</strain>
    </source>
</reference>
<evidence type="ECO:0000256" key="6">
    <source>
        <dbReference type="ARBA" id="ARBA00023017"/>
    </source>
</evidence>
<dbReference type="Gene3D" id="1.10.287.2620">
    <property type="match status" value="1"/>
</dbReference>
<dbReference type="GO" id="GO:0051959">
    <property type="term" value="F:dynein light intermediate chain binding"/>
    <property type="evidence" value="ECO:0007669"/>
    <property type="project" value="InterPro"/>
</dbReference>
<dbReference type="GO" id="GO:0045505">
    <property type="term" value="F:dynein intermediate chain binding"/>
    <property type="evidence" value="ECO:0007669"/>
    <property type="project" value="InterPro"/>
</dbReference>
<keyword evidence="7" id="KW-0175">Coiled coil</keyword>
<proteinExistence type="predicted"/>
<evidence type="ECO:0000256" key="11">
    <source>
        <dbReference type="ARBA" id="ARBA00023273"/>
    </source>
</evidence>
<dbReference type="VEuPathDB" id="TrichDB:TVAGG3_0986550"/>
<evidence type="ECO:0000256" key="5">
    <source>
        <dbReference type="ARBA" id="ARBA00022840"/>
    </source>
</evidence>
<evidence type="ECO:0000313" key="14">
    <source>
        <dbReference type="EMBL" id="EAX84223.1"/>
    </source>
</evidence>
<dbReference type="AlphaFoldDB" id="A2GF45"/>
<evidence type="ECO:0000256" key="4">
    <source>
        <dbReference type="ARBA" id="ARBA00022741"/>
    </source>
</evidence>
<dbReference type="InterPro" id="IPR026983">
    <property type="entry name" value="DHC"/>
</dbReference>
<keyword evidence="2" id="KW-0963">Cytoplasm</keyword>
<dbReference type="Proteomes" id="UP000001542">
    <property type="component" value="Unassembled WGS sequence"/>
</dbReference>
<gene>
    <name evidence="14" type="ORF">TVAG_527520</name>
</gene>
<dbReference type="EMBL" id="DS115478">
    <property type="protein sequence ID" value="EAX84223.1"/>
    <property type="molecule type" value="Genomic_DNA"/>
</dbReference>
<feature type="domain" description="Dynein heavy chain linker" evidence="13">
    <location>
        <begin position="837"/>
        <end position="1046"/>
    </location>
</feature>
<dbReference type="PANTHER" id="PTHR45703:SF1">
    <property type="entry name" value="DYNEINS HEAVY CHAIN"/>
    <property type="match status" value="1"/>
</dbReference>
<feature type="region of interest" description="Disordered" evidence="12">
    <location>
        <begin position="56"/>
        <end position="78"/>
    </location>
</feature>
<evidence type="ECO:0000256" key="2">
    <source>
        <dbReference type="ARBA" id="ARBA00022490"/>
    </source>
</evidence>
<dbReference type="GO" id="GO:0007018">
    <property type="term" value="P:microtubule-based movement"/>
    <property type="evidence" value="ECO:0007669"/>
    <property type="project" value="InterPro"/>
</dbReference>
<dbReference type="OrthoDB" id="5593012at2759"/>
<evidence type="ECO:0000256" key="12">
    <source>
        <dbReference type="SAM" id="MobiDB-lite"/>
    </source>
</evidence>
<dbReference type="VEuPathDB" id="TrichDB:TVAG_527520"/>
<protein>
    <recommendedName>
        <fullName evidence="13">Dynein heavy chain linker domain-containing protein</fullName>
    </recommendedName>
</protein>
<dbReference type="Gene3D" id="1.20.140.100">
    <property type="entry name" value="Dynein heavy chain, N-terminal domain 2"/>
    <property type="match status" value="1"/>
</dbReference>
<keyword evidence="10" id="KW-0206">Cytoskeleton</keyword>
<dbReference type="GO" id="GO:0005524">
    <property type="term" value="F:ATP binding"/>
    <property type="evidence" value="ECO:0007669"/>
    <property type="project" value="UniProtKB-KW"/>
</dbReference>
<keyword evidence="11" id="KW-0966">Cell projection</keyword>
<evidence type="ECO:0000256" key="7">
    <source>
        <dbReference type="ARBA" id="ARBA00023054"/>
    </source>
</evidence>
<evidence type="ECO:0000256" key="8">
    <source>
        <dbReference type="ARBA" id="ARBA00023069"/>
    </source>
</evidence>
<organism evidence="14 15">
    <name type="scientific">Trichomonas vaginalis (strain ATCC PRA-98 / G3)</name>
    <dbReference type="NCBI Taxonomy" id="412133"/>
    <lineage>
        <taxon>Eukaryota</taxon>
        <taxon>Metamonada</taxon>
        <taxon>Parabasalia</taxon>
        <taxon>Trichomonadida</taxon>
        <taxon>Trichomonadidae</taxon>
        <taxon>Trichomonas</taxon>
    </lineage>
</organism>
<dbReference type="FunFam" id="1.10.287.2620:FF:000002">
    <property type="entry name" value="Dynein heavy chain 2, axonemal"/>
    <property type="match status" value="1"/>
</dbReference>
<dbReference type="GO" id="GO:0005874">
    <property type="term" value="C:microtubule"/>
    <property type="evidence" value="ECO:0007669"/>
    <property type="project" value="UniProtKB-KW"/>
</dbReference>
<dbReference type="PANTHER" id="PTHR45703">
    <property type="entry name" value="DYNEIN HEAVY CHAIN"/>
    <property type="match status" value="1"/>
</dbReference>
<evidence type="ECO:0000313" key="15">
    <source>
        <dbReference type="Proteomes" id="UP000001542"/>
    </source>
</evidence>
<dbReference type="SMR" id="A2GF45"/>